<evidence type="ECO:0000313" key="2">
    <source>
        <dbReference type="Proteomes" id="UP001177021"/>
    </source>
</evidence>
<proteinExistence type="predicted"/>
<accession>A0ACB0J582</accession>
<evidence type="ECO:0000313" key="1">
    <source>
        <dbReference type="EMBL" id="CAJ2639356.1"/>
    </source>
</evidence>
<dbReference type="Proteomes" id="UP001177021">
    <property type="component" value="Unassembled WGS sequence"/>
</dbReference>
<sequence>MAEAIIGFTVFNSHIHSSCLQTKRFEVNPSSRLPKHTSNSTLFHRSLQVLDGKTKRASLCKVNGLPDIPLMAILVEQLEGQRDLITEKTIWHLSDQQIKNVYAWYIMFTVWGVLFFGSMKDPYYDSDTYREDGGDGTGNWIYEKQEVLEAEAREALWREELIEEIEQKVGGLREIEEAAKKEEELVK</sequence>
<keyword evidence="2" id="KW-1185">Reference proteome</keyword>
<comment type="caution">
    <text evidence="1">The sequence shown here is derived from an EMBL/GenBank/DDBJ whole genome shotgun (WGS) entry which is preliminary data.</text>
</comment>
<gene>
    <name evidence="1" type="ORF">MILVUS5_LOCUS9392</name>
</gene>
<protein>
    <submittedName>
        <fullName evidence="1">Uncharacterized protein</fullName>
    </submittedName>
</protein>
<name>A0ACB0J582_TRIPR</name>
<reference evidence="1" key="1">
    <citation type="submission" date="2023-10" db="EMBL/GenBank/DDBJ databases">
        <authorList>
            <person name="Rodriguez Cubillos JULIANA M."/>
            <person name="De Vega J."/>
        </authorList>
    </citation>
    <scope>NUCLEOTIDE SEQUENCE</scope>
</reference>
<organism evidence="1 2">
    <name type="scientific">Trifolium pratense</name>
    <name type="common">Red clover</name>
    <dbReference type="NCBI Taxonomy" id="57577"/>
    <lineage>
        <taxon>Eukaryota</taxon>
        <taxon>Viridiplantae</taxon>
        <taxon>Streptophyta</taxon>
        <taxon>Embryophyta</taxon>
        <taxon>Tracheophyta</taxon>
        <taxon>Spermatophyta</taxon>
        <taxon>Magnoliopsida</taxon>
        <taxon>eudicotyledons</taxon>
        <taxon>Gunneridae</taxon>
        <taxon>Pentapetalae</taxon>
        <taxon>rosids</taxon>
        <taxon>fabids</taxon>
        <taxon>Fabales</taxon>
        <taxon>Fabaceae</taxon>
        <taxon>Papilionoideae</taxon>
        <taxon>50 kb inversion clade</taxon>
        <taxon>NPAAA clade</taxon>
        <taxon>Hologalegina</taxon>
        <taxon>IRL clade</taxon>
        <taxon>Trifolieae</taxon>
        <taxon>Trifolium</taxon>
    </lineage>
</organism>
<dbReference type="EMBL" id="CASHSV030000024">
    <property type="protein sequence ID" value="CAJ2639356.1"/>
    <property type="molecule type" value="Genomic_DNA"/>
</dbReference>